<keyword evidence="2" id="KW-0805">Transcription regulation</keyword>
<name>A0A0E0QTZ3_ORYRU</name>
<dbReference type="Pfam" id="PF03634">
    <property type="entry name" value="TCP"/>
    <property type="match status" value="1"/>
</dbReference>
<reference evidence="8" key="2">
    <citation type="submission" date="2015-06" db="UniProtKB">
        <authorList>
            <consortium name="EnsemblPlants"/>
        </authorList>
    </citation>
    <scope>IDENTIFICATION</scope>
</reference>
<evidence type="ECO:0000259" key="7">
    <source>
        <dbReference type="Pfam" id="PF03634"/>
    </source>
</evidence>
<accession>A0A0E0QTZ3</accession>
<evidence type="ECO:0000256" key="2">
    <source>
        <dbReference type="ARBA" id="ARBA00023015"/>
    </source>
</evidence>
<dbReference type="HOGENOM" id="CLU_1055191_0_0_1"/>
<dbReference type="Proteomes" id="UP000008022">
    <property type="component" value="Unassembled WGS sequence"/>
</dbReference>
<dbReference type="AlphaFoldDB" id="A0A0E0QTZ3"/>
<feature type="compositionally biased region" description="Low complexity" evidence="6">
    <location>
        <begin position="15"/>
        <end position="26"/>
    </location>
</feature>
<dbReference type="PANTHER" id="PTHR31072">
    <property type="entry name" value="TRANSCRIPTION FACTOR TCP4-RELATED"/>
    <property type="match status" value="1"/>
</dbReference>
<comment type="subcellular location">
    <subcellularLocation>
        <location evidence="1">Nucleus</location>
    </subcellularLocation>
</comment>
<proteinExistence type="predicted"/>
<organism evidence="8 9">
    <name type="scientific">Oryza rufipogon</name>
    <name type="common">Brownbeard rice</name>
    <name type="synonym">Asian wild rice</name>
    <dbReference type="NCBI Taxonomy" id="4529"/>
    <lineage>
        <taxon>Eukaryota</taxon>
        <taxon>Viridiplantae</taxon>
        <taxon>Streptophyta</taxon>
        <taxon>Embryophyta</taxon>
        <taxon>Tracheophyta</taxon>
        <taxon>Spermatophyta</taxon>
        <taxon>Magnoliopsida</taxon>
        <taxon>Liliopsida</taxon>
        <taxon>Poales</taxon>
        <taxon>Poaceae</taxon>
        <taxon>BOP clade</taxon>
        <taxon>Oryzoideae</taxon>
        <taxon>Oryzeae</taxon>
        <taxon>Oryzinae</taxon>
        <taxon>Oryza</taxon>
    </lineage>
</organism>
<feature type="compositionally biased region" description="Acidic residues" evidence="6">
    <location>
        <begin position="248"/>
        <end position="264"/>
    </location>
</feature>
<evidence type="ECO:0000256" key="4">
    <source>
        <dbReference type="ARBA" id="ARBA00023163"/>
    </source>
</evidence>
<dbReference type="PANTHER" id="PTHR31072:SF1">
    <property type="entry name" value="TRANSCRIPTION FACTOR TCP9"/>
    <property type="match status" value="1"/>
</dbReference>
<dbReference type="Gramene" id="ORUFI09G18080.1">
    <property type="protein sequence ID" value="ORUFI09G18080.1"/>
    <property type="gene ID" value="ORUFI09G18080"/>
</dbReference>
<dbReference type="eggNOG" id="ENOG502RXJ1">
    <property type="taxonomic scope" value="Eukaryota"/>
</dbReference>
<feature type="region of interest" description="Disordered" evidence="6">
    <location>
        <begin position="107"/>
        <end position="167"/>
    </location>
</feature>
<dbReference type="GO" id="GO:0043565">
    <property type="term" value="F:sequence-specific DNA binding"/>
    <property type="evidence" value="ECO:0007669"/>
    <property type="project" value="TreeGrafter"/>
</dbReference>
<dbReference type="STRING" id="4529.A0A0E0QTZ3"/>
<evidence type="ECO:0000256" key="3">
    <source>
        <dbReference type="ARBA" id="ARBA00023125"/>
    </source>
</evidence>
<evidence type="ECO:0000256" key="5">
    <source>
        <dbReference type="ARBA" id="ARBA00023242"/>
    </source>
</evidence>
<evidence type="ECO:0000256" key="1">
    <source>
        <dbReference type="ARBA" id="ARBA00004123"/>
    </source>
</evidence>
<dbReference type="GO" id="GO:0005634">
    <property type="term" value="C:nucleus"/>
    <property type="evidence" value="ECO:0007669"/>
    <property type="project" value="UniProtKB-SubCell"/>
</dbReference>
<dbReference type="EnsemblPlants" id="ORUFI09G18080.1">
    <property type="protein sequence ID" value="ORUFI09G18080.1"/>
    <property type="gene ID" value="ORUFI09G18080"/>
</dbReference>
<dbReference type="GO" id="GO:0003700">
    <property type="term" value="F:DNA-binding transcription factor activity"/>
    <property type="evidence" value="ECO:0007669"/>
    <property type="project" value="InterPro"/>
</dbReference>
<sequence>MSSNRKTSSLLISFRRSGQAGAAAQRVGRRARRRRDGGGGANSGDKLDCETIRWLTRELGHKSDSETIRWFMQQSEPAIDTATGMGTVPAITTIVDGILRIPTESPSAVAAAARGDEPTPKRRSKLQPTRAATDDPVEALAMAHPPRGLAPASSATPPTATGGGAIPFIAMPATSDGGKQAMSPATVWMVPPGGAGAVNQPIQYWAFQPNPDHANFAGASSYNVGQNPGVHEASAADHAASTGGGGGGEDDEYEGMTDSSSDEE</sequence>
<feature type="region of interest" description="Disordered" evidence="6">
    <location>
        <begin position="1"/>
        <end position="46"/>
    </location>
</feature>
<feature type="compositionally biased region" description="Low complexity" evidence="6">
    <location>
        <begin position="229"/>
        <end position="241"/>
    </location>
</feature>
<dbReference type="InterPro" id="IPR017887">
    <property type="entry name" value="TF_TCP_subgr"/>
</dbReference>
<keyword evidence="5" id="KW-0539">Nucleus</keyword>
<evidence type="ECO:0000313" key="9">
    <source>
        <dbReference type="Proteomes" id="UP000008022"/>
    </source>
</evidence>
<evidence type="ECO:0000256" key="6">
    <source>
        <dbReference type="SAM" id="MobiDB-lite"/>
    </source>
</evidence>
<keyword evidence="9" id="KW-1185">Reference proteome</keyword>
<feature type="region of interest" description="Disordered" evidence="6">
    <location>
        <begin position="218"/>
        <end position="264"/>
    </location>
</feature>
<protein>
    <recommendedName>
        <fullName evidence="7">TCP domain-containing protein</fullName>
    </recommendedName>
</protein>
<feature type="compositionally biased region" description="Low complexity" evidence="6">
    <location>
        <begin position="150"/>
        <end position="160"/>
    </location>
</feature>
<feature type="domain" description="TCP" evidence="7">
    <location>
        <begin position="55"/>
        <end position="108"/>
    </location>
</feature>
<reference evidence="9" key="1">
    <citation type="submission" date="2013-06" db="EMBL/GenBank/DDBJ databases">
        <authorList>
            <person name="Zhao Q."/>
        </authorList>
    </citation>
    <scope>NUCLEOTIDE SEQUENCE</scope>
    <source>
        <strain evidence="9">cv. W1943</strain>
    </source>
</reference>
<keyword evidence="4" id="KW-0804">Transcription</keyword>
<feature type="compositionally biased region" description="Polar residues" evidence="6">
    <location>
        <begin position="1"/>
        <end position="11"/>
    </location>
</feature>
<evidence type="ECO:0000313" key="8">
    <source>
        <dbReference type="EnsemblPlants" id="ORUFI09G18080.1"/>
    </source>
</evidence>
<keyword evidence="3" id="KW-0238">DNA-binding</keyword>
<dbReference type="InterPro" id="IPR005333">
    <property type="entry name" value="Transcription_factor_TCP"/>
</dbReference>